<dbReference type="Proteomes" id="UP000664132">
    <property type="component" value="Unassembled WGS sequence"/>
</dbReference>
<name>A0A8H7T319_9HELO</name>
<evidence type="ECO:0000313" key="2">
    <source>
        <dbReference type="EMBL" id="KAG4411363.1"/>
    </source>
</evidence>
<proteinExistence type="predicted"/>
<reference evidence="2" key="1">
    <citation type="submission" date="2021-02" db="EMBL/GenBank/DDBJ databases">
        <title>Genome sequence Cadophora malorum strain M34.</title>
        <authorList>
            <person name="Stefanovic E."/>
            <person name="Vu D."/>
            <person name="Scully C."/>
            <person name="Dijksterhuis J."/>
            <person name="Roader J."/>
            <person name="Houbraken J."/>
        </authorList>
    </citation>
    <scope>NUCLEOTIDE SEQUENCE</scope>
    <source>
        <strain evidence="2">M34</strain>
    </source>
</reference>
<dbReference type="EMBL" id="JAFJYH010000486">
    <property type="protein sequence ID" value="KAG4411363.1"/>
    <property type="molecule type" value="Genomic_DNA"/>
</dbReference>
<accession>A0A8H7T319</accession>
<dbReference type="OrthoDB" id="3560930at2759"/>
<sequence length="427" mass="49118">MASTQSNKDVTEDAPSTCQALIQIAKSAGDDVVSIPADVLVSLLSNMLTMQHQLGGLRLELTTVKEYLRTLEAASGMTFLRFENLPLEIRRMIWRIALSKPRVIGLEDAHRVVKRRGKNRDVFKYLSSQGINPLLYTCPESRAEAITMQTRVLMDKHDKAPHVYNNPDVDILWYRFVDAETEDSWKALELLEYWDKYPQSKTPHVAISLKFWDHWARGKVYLLLNRFYELGVRKIYVVVGEHAEYNCPTPTGSNLIITEPIKLHRMSFEEVGKAEMEEIRKFQQTRADVRAEKIANGEELEEDWRNELEDDTPCVDFFQKARITSSTDISSLTPIPAPEKLFRNQLLNDPHSALSTPSVSPITWESVGIQHMNGILRERDATAELEELIDKDGLDPDEEEVEDGEEPYLQKPVLPWTLKKFRYVWSE</sequence>
<dbReference type="AlphaFoldDB" id="A0A8H7T319"/>
<protein>
    <recommendedName>
        <fullName evidence="1">2EXR domain-containing protein</fullName>
    </recommendedName>
</protein>
<feature type="domain" description="2EXR" evidence="1">
    <location>
        <begin position="79"/>
        <end position="172"/>
    </location>
</feature>
<dbReference type="InterPro" id="IPR045518">
    <property type="entry name" value="2EXR"/>
</dbReference>
<gene>
    <name evidence="2" type="ORF">IFR04_015499</name>
</gene>
<dbReference type="PANTHER" id="PTHR35910">
    <property type="entry name" value="2EXR DOMAIN-CONTAINING PROTEIN"/>
    <property type="match status" value="1"/>
</dbReference>
<organism evidence="2 3">
    <name type="scientific">Cadophora malorum</name>
    <dbReference type="NCBI Taxonomy" id="108018"/>
    <lineage>
        <taxon>Eukaryota</taxon>
        <taxon>Fungi</taxon>
        <taxon>Dikarya</taxon>
        <taxon>Ascomycota</taxon>
        <taxon>Pezizomycotina</taxon>
        <taxon>Leotiomycetes</taxon>
        <taxon>Helotiales</taxon>
        <taxon>Ploettnerulaceae</taxon>
        <taxon>Cadophora</taxon>
    </lineage>
</organism>
<dbReference type="Pfam" id="PF20150">
    <property type="entry name" value="2EXR"/>
    <property type="match status" value="1"/>
</dbReference>
<dbReference type="PANTHER" id="PTHR35910:SF1">
    <property type="entry name" value="2EXR DOMAIN-CONTAINING PROTEIN"/>
    <property type="match status" value="1"/>
</dbReference>
<comment type="caution">
    <text evidence="2">The sequence shown here is derived from an EMBL/GenBank/DDBJ whole genome shotgun (WGS) entry which is preliminary data.</text>
</comment>
<keyword evidence="3" id="KW-1185">Reference proteome</keyword>
<evidence type="ECO:0000313" key="3">
    <source>
        <dbReference type="Proteomes" id="UP000664132"/>
    </source>
</evidence>
<evidence type="ECO:0000259" key="1">
    <source>
        <dbReference type="Pfam" id="PF20150"/>
    </source>
</evidence>